<evidence type="ECO:0000256" key="1">
    <source>
        <dbReference type="SAM" id="MobiDB-lite"/>
    </source>
</evidence>
<dbReference type="Proteomes" id="UP000077202">
    <property type="component" value="Unassembled WGS sequence"/>
</dbReference>
<name>A0A176VXX1_MARPO</name>
<reference evidence="2" key="1">
    <citation type="submission" date="2016-03" db="EMBL/GenBank/DDBJ databases">
        <title>Mechanisms controlling the formation of the plant cell surface in tip-growing cells are functionally conserved among land plants.</title>
        <authorList>
            <person name="Honkanen S."/>
            <person name="Jones V.A."/>
            <person name="Morieri G."/>
            <person name="Champion C."/>
            <person name="Hetherington A.J."/>
            <person name="Kelly S."/>
            <person name="Saint-Marcoux D."/>
            <person name="Proust H."/>
            <person name="Prescott H."/>
            <person name="Dolan L."/>
        </authorList>
    </citation>
    <scope>NUCLEOTIDE SEQUENCE [LARGE SCALE GENOMIC DNA]</scope>
    <source>
        <tissue evidence="2">Whole gametophyte</tissue>
    </source>
</reference>
<dbReference type="EMBL" id="LVLJ01002490">
    <property type="protein sequence ID" value="OAE24746.1"/>
    <property type="molecule type" value="Genomic_DNA"/>
</dbReference>
<organism evidence="2 3">
    <name type="scientific">Marchantia polymorpha subsp. ruderalis</name>
    <dbReference type="NCBI Taxonomy" id="1480154"/>
    <lineage>
        <taxon>Eukaryota</taxon>
        <taxon>Viridiplantae</taxon>
        <taxon>Streptophyta</taxon>
        <taxon>Embryophyta</taxon>
        <taxon>Marchantiophyta</taxon>
        <taxon>Marchantiopsida</taxon>
        <taxon>Marchantiidae</taxon>
        <taxon>Marchantiales</taxon>
        <taxon>Marchantiaceae</taxon>
        <taxon>Marchantia</taxon>
    </lineage>
</organism>
<evidence type="ECO:0000313" key="3">
    <source>
        <dbReference type="Proteomes" id="UP000077202"/>
    </source>
</evidence>
<sequence>MDRRQTLKELAPAVGLGAGPVDEDAIRRPFAPDLAQCVRRTRKLSSLSESSSSSLLCAFAREDYEGENRGHGECRGGGDEAVRECAMMPAEEGGEGGKTWRDRGGSGGRAWKKDEDEEASTARVDGRVV</sequence>
<evidence type="ECO:0000313" key="2">
    <source>
        <dbReference type="EMBL" id="OAE24746.1"/>
    </source>
</evidence>
<protein>
    <submittedName>
        <fullName evidence="2">Uncharacterized protein</fullName>
    </submittedName>
</protein>
<comment type="caution">
    <text evidence="2">The sequence shown here is derived from an EMBL/GenBank/DDBJ whole genome shotgun (WGS) entry which is preliminary data.</text>
</comment>
<accession>A0A176VXX1</accession>
<proteinExistence type="predicted"/>
<gene>
    <name evidence="2" type="ORF">AXG93_2016s1510</name>
</gene>
<keyword evidence="3" id="KW-1185">Reference proteome</keyword>
<dbReference type="AlphaFoldDB" id="A0A176VXX1"/>
<feature type="region of interest" description="Disordered" evidence="1">
    <location>
        <begin position="89"/>
        <end position="129"/>
    </location>
</feature>